<feature type="region of interest" description="Disordered" evidence="3">
    <location>
        <begin position="155"/>
        <end position="183"/>
    </location>
</feature>
<keyword evidence="1" id="KW-0863">Zinc-finger</keyword>
<keyword evidence="6" id="KW-1185">Reference proteome</keyword>
<dbReference type="InterPro" id="IPR000571">
    <property type="entry name" value="Znf_CCCH"/>
</dbReference>
<dbReference type="GO" id="GO:0008270">
    <property type="term" value="F:zinc ion binding"/>
    <property type="evidence" value="ECO:0007669"/>
    <property type="project" value="UniProtKB-KW"/>
</dbReference>
<evidence type="ECO:0000256" key="2">
    <source>
        <dbReference type="SAM" id="Coils"/>
    </source>
</evidence>
<evidence type="ECO:0000313" key="5">
    <source>
        <dbReference type="EMBL" id="KAK3676219.1"/>
    </source>
</evidence>
<feature type="zinc finger region" description="C3H1-type" evidence="1">
    <location>
        <begin position="40"/>
        <end position="64"/>
    </location>
</feature>
<dbReference type="Proteomes" id="UP001274830">
    <property type="component" value="Unassembled WGS sequence"/>
</dbReference>
<feature type="domain" description="C3H1-type" evidence="4">
    <location>
        <begin position="40"/>
        <end position="64"/>
    </location>
</feature>
<proteinExistence type="predicted"/>
<comment type="caution">
    <text evidence="5">The sequence shown here is derived from an EMBL/GenBank/DDBJ whole genome shotgun (WGS) entry which is preliminary data.</text>
</comment>
<evidence type="ECO:0000259" key="4">
    <source>
        <dbReference type="PROSITE" id="PS50103"/>
    </source>
</evidence>
<dbReference type="AlphaFoldDB" id="A0AAE0WQN3"/>
<gene>
    <name evidence="5" type="ORF">LTR78_003969</name>
</gene>
<reference evidence="5" key="1">
    <citation type="submission" date="2023-07" db="EMBL/GenBank/DDBJ databases">
        <title>Black Yeasts Isolated from many extreme environments.</title>
        <authorList>
            <person name="Coleine C."/>
            <person name="Stajich J.E."/>
            <person name="Selbmann L."/>
        </authorList>
    </citation>
    <scope>NUCLEOTIDE SEQUENCE</scope>
    <source>
        <strain evidence="5">CCFEE 5485</strain>
    </source>
</reference>
<feature type="coiled-coil region" evidence="2">
    <location>
        <begin position="498"/>
        <end position="527"/>
    </location>
</feature>
<evidence type="ECO:0000256" key="1">
    <source>
        <dbReference type="PROSITE-ProRule" id="PRU00723"/>
    </source>
</evidence>
<name>A0AAE0WQN3_9PEZI</name>
<dbReference type="EMBL" id="JAUTXT010000011">
    <property type="protein sequence ID" value="KAK3676219.1"/>
    <property type="molecule type" value="Genomic_DNA"/>
</dbReference>
<evidence type="ECO:0000313" key="6">
    <source>
        <dbReference type="Proteomes" id="UP001274830"/>
    </source>
</evidence>
<keyword evidence="2" id="KW-0175">Coiled coil</keyword>
<feature type="compositionally biased region" description="Polar residues" evidence="3">
    <location>
        <begin position="155"/>
        <end position="176"/>
    </location>
</feature>
<organism evidence="5 6">
    <name type="scientific">Recurvomyces mirabilis</name>
    <dbReference type="NCBI Taxonomy" id="574656"/>
    <lineage>
        <taxon>Eukaryota</taxon>
        <taxon>Fungi</taxon>
        <taxon>Dikarya</taxon>
        <taxon>Ascomycota</taxon>
        <taxon>Pezizomycotina</taxon>
        <taxon>Dothideomycetes</taxon>
        <taxon>Dothideomycetidae</taxon>
        <taxon>Mycosphaerellales</taxon>
        <taxon>Teratosphaeriaceae</taxon>
        <taxon>Recurvomyces</taxon>
    </lineage>
</organism>
<keyword evidence="1" id="KW-0862">Zinc</keyword>
<dbReference type="PROSITE" id="PS50103">
    <property type="entry name" value="ZF_C3H1"/>
    <property type="match status" value="1"/>
</dbReference>
<sequence length="540" mass="59341">MAVRYPDYYRPDPLITNGAHEEFPPSAEARQLSNHDVYRYCFAWIRRGWCHLGPQRCKHRHEMPGEDWVRQHLPYIQHYPPRWYLAQDVTRHPATANDGVDQRLVPQKTTMVAQPGSAAGCHVATLPSTTPVDIAPPEDPLAALTTALHTAQQDLPSSAADNNPTRPDTITTTAPPSTVLDTTDTTITVSTGDHHTRKSRSKSKKVGWACSRKISASFDEAGRVTRQRRTKNIADISSICGEDYTTWLPGYATPTEIVAGTAESNPVVLKMAQHWPTMLLELITNLATSTKGDLPTMHACIRQSYDLLPDHRRGIIKGSRTTGALYELMRQACNIASEVARAPSVALGPIVSTYTLRRSRAAPTTDDGCAEEMITRRTTRGLATGRCTSYYPDAYDEDDEEFLPTIDEHDEQQDLKDQIRCDTPEPARKRIKIETDNPLTPALTRLSTFSERSGPITEQGLSRDLSAPNPIPIPMSLAPQQQQSTSVATNVSTTGLDIADLEDAYEIAELKLAAKEAKAVLDAARRKSAGTSAAAAIGLD</sequence>
<keyword evidence="1" id="KW-0479">Metal-binding</keyword>
<accession>A0AAE0WQN3</accession>
<evidence type="ECO:0000256" key="3">
    <source>
        <dbReference type="SAM" id="MobiDB-lite"/>
    </source>
</evidence>
<protein>
    <recommendedName>
        <fullName evidence="4">C3H1-type domain-containing protein</fullName>
    </recommendedName>
</protein>